<accession>A0A699IJA2</accession>
<evidence type="ECO:0000259" key="1">
    <source>
        <dbReference type="PROSITE" id="PS50994"/>
    </source>
</evidence>
<dbReference type="PANTHER" id="PTHR42648:SF32">
    <property type="entry name" value="RIBONUCLEASE H-LIKE DOMAIN, GAG-PRE-INTEGRASE DOMAIN PROTEIN-RELATED"/>
    <property type="match status" value="1"/>
</dbReference>
<organism evidence="2">
    <name type="scientific">Tanacetum cinerariifolium</name>
    <name type="common">Dalmatian daisy</name>
    <name type="synonym">Chrysanthemum cinerariifolium</name>
    <dbReference type="NCBI Taxonomy" id="118510"/>
    <lineage>
        <taxon>Eukaryota</taxon>
        <taxon>Viridiplantae</taxon>
        <taxon>Streptophyta</taxon>
        <taxon>Embryophyta</taxon>
        <taxon>Tracheophyta</taxon>
        <taxon>Spermatophyta</taxon>
        <taxon>Magnoliopsida</taxon>
        <taxon>eudicotyledons</taxon>
        <taxon>Gunneridae</taxon>
        <taxon>Pentapetalae</taxon>
        <taxon>asterids</taxon>
        <taxon>campanulids</taxon>
        <taxon>Asterales</taxon>
        <taxon>Asteraceae</taxon>
        <taxon>Asteroideae</taxon>
        <taxon>Anthemideae</taxon>
        <taxon>Anthemidinae</taxon>
        <taxon>Tanacetum</taxon>
    </lineage>
</organism>
<dbReference type="PROSITE" id="PS50994">
    <property type="entry name" value="INTEGRASE"/>
    <property type="match status" value="1"/>
</dbReference>
<comment type="caution">
    <text evidence="2">The sequence shown here is derived from an EMBL/GenBank/DDBJ whole genome shotgun (WGS) entry which is preliminary data.</text>
</comment>
<dbReference type="GO" id="GO:0003676">
    <property type="term" value="F:nucleic acid binding"/>
    <property type="evidence" value="ECO:0007669"/>
    <property type="project" value="InterPro"/>
</dbReference>
<evidence type="ECO:0000313" key="2">
    <source>
        <dbReference type="EMBL" id="GEZ70572.1"/>
    </source>
</evidence>
<feature type="non-terminal residue" evidence="2">
    <location>
        <position position="1"/>
    </location>
</feature>
<name>A0A699IJA2_TANCI</name>
<reference evidence="2" key="1">
    <citation type="journal article" date="2019" name="Sci. Rep.">
        <title>Draft genome of Tanacetum cinerariifolium, the natural source of mosquito coil.</title>
        <authorList>
            <person name="Yamashiro T."/>
            <person name="Shiraishi A."/>
            <person name="Satake H."/>
            <person name="Nakayama K."/>
        </authorList>
    </citation>
    <scope>NUCLEOTIDE SEQUENCE</scope>
</reference>
<dbReference type="Pfam" id="PF25597">
    <property type="entry name" value="SH3_retrovirus"/>
    <property type="match status" value="1"/>
</dbReference>
<feature type="domain" description="Integrase catalytic" evidence="1">
    <location>
        <begin position="3"/>
        <end position="165"/>
    </location>
</feature>
<dbReference type="InterPro" id="IPR001584">
    <property type="entry name" value="Integrase_cat-core"/>
</dbReference>
<dbReference type="InterPro" id="IPR012337">
    <property type="entry name" value="RNaseH-like_sf"/>
</dbReference>
<sequence length="511" mass="57033">SGNSFKPAAQTTTNDVVTSTTLIPGLVTTKEKAQKKNDVKARTTKDETSDILKKFITEIENLVDKKVKVIRSDNGTKFKNSVLNDFYAMKGIRREFSVARTPQQNGVVERRNRTSIEAARTMLDDSKLPTTFWAEAVNTACYVQNRVLVVKPPNKTPYELFRGRSHALSFMKPFGCHVTIFNTLDYLGKFNGKANEGYFIGYSMHSKAFRVDIIRTRRVEENLHIEFLENKPIAAGAGPKWLFDIDMLTGSMNYVPVIAVTNSNDFVDVKTASTLVDTQNPLVKDADGVGVDVDMHLYRSMIRSLMYLTASRLDIMYAVYVCARFQVTPKISHLHSAKRIFRYHKGHFKFGLWYHKDSLFELVAYTDSDYAGASLDRKSTTRGCQFLGSRLISWQCNKKIVVANSITEVEYVASASCCGQNDNIVNKDSGINAHEKSANSISDVNTVGPSINTASTDFDTGSLNVNNLSPMVSAASPEATHADFLAHIKPTRVAKALTDLAWVDTMQEELF</sequence>
<dbReference type="PANTHER" id="PTHR42648">
    <property type="entry name" value="TRANSPOSASE, PUTATIVE-RELATED"/>
    <property type="match status" value="1"/>
</dbReference>
<dbReference type="CDD" id="cd09272">
    <property type="entry name" value="RNase_HI_RT_Ty1"/>
    <property type="match status" value="1"/>
</dbReference>
<dbReference type="AlphaFoldDB" id="A0A699IJA2"/>
<dbReference type="SUPFAM" id="SSF53098">
    <property type="entry name" value="Ribonuclease H-like"/>
    <property type="match status" value="1"/>
</dbReference>
<proteinExistence type="predicted"/>
<dbReference type="InterPro" id="IPR057670">
    <property type="entry name" value="SH3_retrovirus"/>
</dbReference>
<dbReference type="InterPro" id="IPR039537">
    <property type="entry name" value="Retrotran_Ty1/copia-like"/>
</dbReference>
<protein>
    <submittedName>
        <fullName evidence="2">Retrovirus-related Pol polyprotein from transposon TNT 1-94</fullName>
    </submittedName>
</protein>
<dbReference type="GO" id="GO:0015074">
    <property type="term" value="P:DNA integration"/>
    <property type="evidence" value="ECO:0007669"/>
    <property type="project" value="InterPro"/>
</dbReference>
<dbReference type="Gene3D" id="3.30.420.10">
    <property type="entry name" value="Ribonuclease H-like superfamily/Ribonuclease H"/>
    <property type="match status" value="1"/>
</dbReference>
<gene>
    <name evidence="2" type="ORF">Tci_542545</name>
</gene>
<dbReference type="InterPro" id="IPR036397">
    <property type="entry name" value="RNaseH_sf"/>
</dbReference>
<dbReference type="EMBL" id="BKCJ010312610">
    <property type="protein sequence ID" value="GEZ70572.1"/>
    <property type="molecule type" value="Genomic_DNA"/>
</dbReference>